<evidence type="ECO:0000259" key="8">
    <source>
        <dbReference type="PROSITE" id="PS50850"/>
    </source>
</evidence>
<feature type="transmembrane region" description="Helical" evidence="7">
    <location>
        <begin position="422"/>
        <end position="442"/>
    </location>
</feature>
<dbReference type="Gene3D" id="1.20.1720.10">
    <property type="entry name" value="Multidrug resistance protein D"/>
    <property type="match status" value="1"/>
</dbReference>
<name>A0ABQ3F2H2_9ACTN</name>
<reference evidence="10" key="1">
    <citation type="journal article" date="2019" name="Int. J. Syst. Evol. Microbiol.">
        <title>The Global Catalogue of Microorganisms (GCM) 10K type strain sequencing project: providing services to taxonomists for standard genome sequencing and annotation.</title>
        <authorList>
            <consortium name="The Broad Institute Genomics Platform"/>
            <consortium name="The Broad Institute Genome Sequencing Center for Infectious Disease"/>
            <person name="Wu L."/>
            <person name="Ma J."/>
        </authorList>
    </citation>
    <scope>NUCLEOTIDE SEQUENCE [LARGE SCALE GENOMIC DNA]</scope>
    <source>
        <strain evidence="10">JCM 4738</strain>
    </source>
</reference>
<dbReference type="InterPro" id="IPR020846">
    <property type="entry name" value="MFS_dom"/>
</dbReference>
<feature type="compositionally biased region" description="Basic and acidic residues" evidence="6">
    <location>
        <begin position="7"/>
        <end position="16"/>
    </location>
</feature>
<dbReference type="PROSITE" id="PS50850">
    <property type="entry name" value="MFS"/>
    <property type="match status" value="1"/>
</dbReference>
<dbReference type="Gene3D" id="1.20.1250.20">
    <property type="entry name" value="MFS general substrate transporter like domains"/>
    <property type="match status" value="1"/>
</dbReference>
<feature type="transmembrane region" description="Helical" evidence="7">
    <location>
        <begin position="135"/>
        <end position="154"/>
    </location>
</feature>
<comment type="caution">
    <text evidence="9">The sequence shown here is derived from an EMBL/GenBank/DDBJ whole genome shotgun (WGS) entry which is preliminary data.</text>
</comment>
<keyword evidence="2" id="KW-0813">Transport</keyword>
<protein>
    <submittedName>
        <fullName evidence="9">MFS transporter</fullName>
    </submittedName>
</protein>
<feature type="domain" description="Major facilitator superfamily (MFS) profile" evidence="8">
    <location>
        <begin position="101"/>
        <end position="580"/>
    </location>
</feature>
<evidence type="ECO:0000256" key="6">
    <source>
        <dbReference type="SAM" id="MobiDB-lite"/>
    </source>
</evidence>
<comment type="subcellular location">
    <subcellularLocation>
        <location evidence="1">Cell inner membrane</location>
        <topology evidence="1">Multi-pass membrane protein</topology>
    </subcellularLocation>
</comment>
<dbReference type="PANTHER" id="PTHR23501">
    <property type="entry name" value="MAJOR FACILITATOR SUPERFAMILY"/>
    <property type="match status" value="1"/>
</dbReference>
<evidence type="ECO:0000313" key="10">
    <source>
        <dbReference type="Proteomes" id="UP000642673"/>
    </source>
</evidence>
<feature type="transmembrane region" description="Helical" evidence="7">
    <location>
        <begin position="356"/>
        <end position="377"/>
    </location>
</feature>
<feature type="region of interest" description="Disordered" evidence="6">
    <location>
        <begin position="1"/>
        <end position="90"/>
    </location>
</feature>
<feature type="transmembrane region" description="Helical" evidence="7">
    <location>
        <begin position="256"/>
        <end position="275"/>
    </location>
</feature>
<organism evidence="9 10">
    <name type="scientific">Streptomyces cirratus</name>
    <dbReference type="NCBI Taxonomy" id="68187"/>
    <lineage>
        <taxon>Bacteria</taxon>
        <taxon>Bacillati</taxon>
        <taxon>Actinomycetota</taxon>
        <taxon>Actinomycetes</taxon>
        <taxon>Kitasatosporales</taxon>
        <taxon>Streptomycetaceae</taxon>
        <taxon>Streptomyces</taxon>
    </lineage>
</organism>
<evidence type="ECO:0000256" key="3">
    <source>
        <dbReference type="ARBA" id="ARBA00022692"/>
    </source>
</evidence>
<dbReference type="Pfam" id="PF07690">
    <property type="entry name" value="MFS_1"/>
    <property type="match status" value="2"/>
</dbReference>
<feature type="compositionally biased region" description="Low complexity" evidence="6">
    <location>
        <begin position="39"/>
        <end position="61"/>
    </location>
</feature>
<feature type="transmembrane region" description="Helical" evidence="7">
    <location>
        <begin position="448"/>
        <end position="471"/>
    </location>
</feature>
<dbReference type="Proteomes" id="UP000642673">
    <property type="component" value="Unassembled WGS sequence"/>
</dbReference>
<feature type="transmembrane region" description="Helical" evidence="7">
    <location>
        <begin position="287"/>
        <end position="307"/>
    </location>
</feature>
<dbReference type="InterPro" id="IPR011701">
    <property type="entry name" value="MFS"/>
</dbReference>
<gene>
    <name evidence="9" type="ORF">GCM10010347_64210</name>
</gene>
<sequence length="588" mass="59952">MGMGESAEGRPGEGVRHRTGRNVSANAEQVGGTGEATSAAGPGEPARPGEAGQAAGAADSGEPARPRNAGQAGGAGESGGAGRTGARGADAAAAGRPKGAVVAALMLTMGLVALDGAIVSTAVPQIVGDLGGFSVFSWIFAGYVLAGTVTLPVYGKLSDTYGRKPVLLIGITLFLLGSLLCAAAWNMAALIAFRILQGLGGGALQGTVQTLAADLYPLKDRPRIQSRMTVVWATSAVGGPAVGGVIATYADWRWIFLLNLPLALTALAVIARHLTEPVRSPGRRGPIDWAGALGVFACGGVVLFALVQGGVAWPWLSAPSLGLLATGALLAALVVRVERRAEEPILPGWVWRRRTIAAVNLAMAALGLLMAAPQVFMPTYAQAVLGLGAVNAGLVASAMTLTWPVSAAFAQHVYRRIGFRDTAATGVALAAVVLFSFTLLPYPARPWQAATVMLLLGAALGLFQLPLIAGVQSTVVWAERGTTTASVLFSRQVGQSVGAALMGAVANATIAARLTRAPVPGLPDHLDDVSKALDRPELLPRAAADHLRAAVNAAVHHIFLGAAVAALAALVILLTVAPRKFPVLPGQE</sequence>
<evidence type="ECO:0000313" key="9">
    <source>
        <dbReference type="EMBL" id="GHB84423.1"/>
    </source>
</evidence>
<evidence type="ECO:0000256" key="2">
    <source>
        <dbReference type="ARBA" id="ARBA00022448"/>
    </source>
</evidence>
<keyword evidence="10" id="KW-1185">Reference proteome</keyword>
<feature type="transmembrane region" description="Helical" evidence="7">
    <location>
        <begin position="166"/>
        <end position="193"/>
    </location>
</feature>
<dbReference type="PANTHER" id="PTHR23501:SF191">
    <property type="entry name" value="VACUOLAR BASIC AMINO ACID TRANSPORTER 4"/>
    <property type="match status" value="1"/>
</dbReference>
<keyword evidence="3 7" id="KW-0812">Transmembrane</keyword>
<feature type="transmembrane region" description="Helical" evidence="7">
    <location>
        <begin position="558"/>
        <end position="577"/>
    </location>
</feature>
<feature type="compositionally biased region" description="Gly residues" evidence="6">
    <location>
        <begin position="71"/>
        <end position="85"/>
    </location>
</feature>
<dbReference type="InterPro" id="IPR036259">
    <property type="entry name" value="MFS_trans_sf"/>
</dbReference>
<proteinExistence type="predicted"/>
<keyword evidence="4 7" id="KW-1133">Transmembrane helix</keyword>
<evidence type="ECO:0000256" key="4">
    <source>
        <dbReference type="ARBA" id="ARBA00022989"/>
    </source>
</evidence>
<feature type="transmembrane region" description="Helical" evidence="7">
    <location>
        <begin position="100"/>
        <end position="123"/>
    </location>
</feature>
<feature type="transmembrane region" description="Helical" evidence="7">
    <location>
        <begin position="313"/>
        <end position="335"/>
    </location>
</feature>
<dbReference type="SUPFAM" id="SSF103473">
    <property type="entry name" value="MFS general substrate transporter"/>
    <property type="match status" value="1"/>
</dbReference>
<accession>A0ABQ3F2H2</accession>
<keyword evidence="5 7" id="KW-0472">Membrane</keyword>
<evidence type="ECO:0000256" key="5">
    <source>
        <dbReference type="ARBA" id="ARBA00023136"/>
    </source>
</evidence>
<feature type="transmembrane region" description="Helical" evidence="7">
    <location>
        <begin position="383"/>
        <end position="410"/>
    </location>
</feature>
<evidence type="ECO:0000256" key="1">
    <source>
        <dbReference type="ARBA" id="ARBA00004429"/>
    </source>
</evidence>
<dbReference type="EMBL" id="BMVP01000025">
    <property type="protein sequence ID" value="GHB84423.1"/>
    <property type="molecule type" value="Genomic_DNA"/>
</dbReference>
<feature type="transmembrane region" description="Helical" evidence="7">
    <location>
        <begin position="230"/>
        <end position="250"/>
    </location>
</feature>
<evidence type="ECO:0000256" key="7">
    <source>
        <dbReference type="SAM" id="Phobius"/>
    </source>
</evidence>